<organism evidence="2">
    <name type="scientific">Rhipicephalus appendiculatus</name>
    <name type="common">Brown ear tick</name>
    <dbReference type="NCBI Taxonomy" id="34631"/>
    <lineage>
        <taxon>Eukaryota</taxon>
        <taxon>Metazoa</taxon>
        <taxon>Ecdysozoa</taxon>
        <taxon>Arthropoda</taxon>
        <taxon>Chelicerata</taxon>
        <taxon>Arachnida</taxon>
        <taxon>Acari</taxon>
        <taxon>Parasitiformes</taxon>
        <taxon>Ixodida</taxon>
        <taxon>Ixodoidea</taxon>
        <taxon>Ixodidae</taxon>
        <taxon>Rhipicephalinae</taxon>
        <taxon>Rhipicephalus</taxon>
        <taxon>Rhipicephalus</taxon>
    </lineage>
</organism>
<dbReference type="AlphaFoldDB" id="A0A131YC80"/>
<proteinExistence type="predicted"/>
<keyword evidence="1" id="KW-0732">Signal</keyword>
<reference evidence="2" key="1">
    <citation type="journal article" date="2016" name="Ticks Tick Borne Dis.">
        <title>De novo assembly and annotation of the salivary gland transcriptome of Rhipicephalus appendiculatus male and female ticks during blood feeding.</title>
        <authorList>
            <person name="de Castro M.H."/>
            <person name="de Klerk D."/>
            <person name="Pienaar R."/>
            <person name="Latif A.A."/>
            <person name="Rees D.J."/>
            <person name="Mans B.J."/>
        </authorList>
    </citation>
    <scope>NUCLEOTIDE SEQUENCE</scope>
    <source>
        <tissue evidence="2">Salivary glands</tissue>
    </source>
</reference>
<name>A0A131YC80_RHIAP</name>
<accession>A0A131YC80</accession>
<evidence type="ECO:0000256" key="1">
    <source>
        <dbReference type="SAM" id="SignalP"/>
    </source>
</evidence>
<protein>
    <recommendedName>
        <fullName evidence="3">Secreted protein</fullName>
    </recommendedName>
</protein>
<evidence type="ECO:0008006" key="3">
    <source>
        <dbReference type="Google" id="ProtNLM"/>
    </source>
</evidence>
<feature type="chain" id="PRO_5007284547" description="Secreted protein" evidence="1">
    <location>
        <begin position="28"/>
        <end position="92"/>
    </location>
</feature>
<feature type="signal peptide" evidence="1">
    <location>
        <begin position="1"/>
        <end position="27"/>
    </location>
</feature>
<evidence type="ECO:0000313" key="2">
    <source>
        <dbReference type="EMBL" id="JAP76507.1"/>
    </source>
</evidence>
<dbReference type="EMBL" id="GEDV01012050">
    <property type="protein sequence ID" value="JAP76507.1"/>
    <property type="molecule type" value="Transcribed_RNA"/>
</dbReference>
<sequence length="92" mass="10181">MNISVLTLRILVVASFILLSTMQGRRAFALGPMHHGYGKRRCPKGLKNCMSGTPRSTVATRPPIFPPYPNKILVTWPAASCTHKATNGLLWY</sequence>